<dbReference type="Gene3D" id="3.40.50.300">
    <property type="entry name" value="P-loop containing nucleotide triphosphate hydrolases"/>
    <property type="match status" value="2"/>
</dbReference>
<dbReference type="PANTHER" id="PTHR11070:SF2">
    <property type="entry name" value="ATP-DEPENDENT DNA HELICASE SRS2"/>
    <property type="match status" value="1"/>
</dbReference>
<evidence type="ECO:0000256" key="5">
    <source>
        <dbReference type="ARBA" id="ARBA00022840"/>
    </source>
</evidence>
<evidence type="ECO:0000256" key="1">
    <source>
        <dbReference type="ARBA" id="ARBA00009922"/>
    </source>
</evidence>
<protein>
    <recommendedName>
        <fullName evidence="9">DNA 3'-5' helicase</fullName>
        <ecNumber evidence="9">5.6.2.4</ecNumber>
    </recommendedName>
</protein>
<evidence type="ECO:0000256" key="11">
    <source>
        <dbReference type="SAM" id="MobiDB-lite"/>
    </source>
</evidence>
<keyword evidence="6" id="KW-0238">DNA-binding</keyword>
<dbReference type="GO" id="GO:0043138">
    <property type="term" value="F:3'-5' DNA helicase activity"/>
    <property type="evidence" value="ECO:0007669"/>
    <property type="project" value="UniProtKB-EC"/>
</dbReference>
<evidence type="ECO:0000256" key="6">
    <source>
        <dbReference type="ARBA" id="ARBA00023125"/>
    </source>
</evidence>
<dbReference type="Gene3D" id="1.10.10.160">
    <property type="match status" value="1"/>
</dbReference>
<dbReference type="PROSITE" id="PS51217">
    <property type="entry name" value="UVRD_HELICASE_CTER"/>
    <property type="match status" value="1"/>
</dbReference>
<dbReference type="Pfam" id="PF13361">
    <property type="entry name" value="UvrD_C"/>
    <property type="match status" value="1"/>
</dbReference>
<dbReference type="GO" id="GO:0000725">
    <property type="term" value="P:recombinational repair"/>
    <property type="evidence" value="ECO:0007669"/>
    <property type="project" value="TreeGrafter"/>
</dbReference>
<dbReference type="Gene3D" id="1.10.486.10">
    <property type="entry name" value="PCRA, domain 4"/>
    <property type="match status" value="1"/>
</dbReference>
<feature type="domain" description="UvrD-like helicase ATP-binding" evidence="12">
    <location>
        <begin position="15"/>
        <end position="294"/>
    </location>
</feature>
<evidence type="ECO:0000256" key="9">
    <source>
        <dbReference type="ARBA" id="ARBA00034808"/>
    </source>
</evidence>
<dbReference type="InterPro" id="IPR013986">
    <property type="entry name" value="DExx_box_DNA_helicase_dom_sf"/>
</dbReference>
<evidence type="ECO:0000313" key="14">
    <source>
        <dbReference type="EMBL" id="CAB4346618.1"/>
    </source>
</evidence>
<keyword evidence="7" id="KW-0413">Isomerase</keyword>
<comment type="catalytic activity">
    <reaction evidence="8">
        <text>Couples ATP hydrolysis with the unwinding of duplex DNA by translocating in the 3'-5' direction.</text>
        <dbReference type="EC" id="5.6.2.4"/>
    </reaction>
</comment>
<dbReference type="EC" id="5.6.2.4" evidence="9"/>
<dbReference type="Pfam" id="PF00580">
    <property type="entry name" value="UvrD-helicase"/>
    <property type="match status" value="1"/>
</dbReference>
<proteinExistence type="inferred from homology"/>
<dbReference type="AlphaFoldDB" id="A0A6J5ZYL0"/>
<dbReference type="CDD" id="cd17932">
    <property type="entry name" value="DEXQc_UvrD"/>
    <property type="match status" value="1"/>
</dbReference>
<reference evidence="14" key="1">
    <citation type="submission" date="2020-05" db="EMBL/GenBank/DDBJ databases">
        <authorList>
            <person name="Chiriac C."/>
            <person name="Salcher M."/>
            <person name="Ghai R."/>
            <person name="Kavagutti S V."/>
        </authorList>
    </citation>
    <scope>NUCLEOTIDE SEQUENCE</scope>
</reference>
<dbReference type="GO" id="GO:0005524">
    <property type="term" value="F:ATP binding"/>
    <property type="evidence" value="ECO:0007669"/>
    <property type="project" value="UniProtKB-KW"/>
</dbReference>
<dbReference type="PROSITE" id="PS51198">
    <property type="entry name" value="UVRD_HELICASE_ATP_BIND"/>
    <property type="match status" value="1"/>
</dbReference>
<comment type="similarity">
    <text evidence="1">Belongs to the helicase family. UvrD subfamily.</text>
</comment>
<evidence type="ECO:0000256" key="10">
    <source>
        <dbReference type="ARBA" id="ARBA00048988"/>
    </source>
</evidence>
<keyword evidence="4" id="KW-0347">Helicase</keyword>
<dbReference type="PANTHER" id="PTHR11070">
    <property type="entry name" value="UVRD / RECB / PCRA DNA HELICASE FAMILY MEMBER"/>
    <property type="match status" value="1"/>
</dbReference>
<keyword evidence="3" id="KW-0378">Hydrolase</keyword>
<organism evidence="14">
    <name type="scientific">freshwater metagenome</name>
    <dbReference type="NCBI Taxonomy" id="449393"/>
    <lineage>
        <taxon>unclassified sequences</taxon>
        <taxon>metagenomes</taxon>
        <taxon>ecological metagenomes</taxon>
    </lineage>
</organism>
<dbReference type="CDD" id="cd18807">
    <property type="entry name" value="SF1_C_UvrD"/>
    <property type="match status" value="1"/>
</dbReference>
<evidence type="ECO:0000256" key="7">
    <source>
        <dbReference type="ARBA" id="ARBA00023235"/>
    </source>
</evidence>
<accession>A0A6J5ZYL0</accession>
<dbReference type="FunFam" id="1.10.486.10:FF:000003">
    <property type="entry name" value="ATP-dependent DNA helicase"/>
    <property type="match status" value="1"/>
</dbReference>
<comment type="catalytic activity">
    <reaction evidence="10">
        <text>ATP + H2O = ADP + phosphate + H(+)</text>
        <dbReference type="Rhea" id="RHEA:13065"/>
        <dbReference type="ChEBI" id="CHEBI:15377"/>
        <dbReference type="ChEBI" id="CHEBI:15378"/>
        <dbReference type="ChEBI" id="CHEBI:30616"/>
        <dbReference type="ChEBI" id="CHEBI:43474"/>
        <dbReference type="ChEBI" id="CHEBI:456216"/>
        <dbReference type="EC" id="5.6.2.4"/>
    </reaction>
</comment>
<evidence type="ECO:0000256" key="2">
    <source>
        <dbReference type="ARBA" id="ARBA00022741"/>
    </source>
</evidence>
<dbReference type="EMBL" id="CAESAO010000157">
    <property type="protein sequence ID" value="CAB4346618.1"/>
    <property type="molecule type" value="Genomic_DNA"/>
</dbReference>
<dbReference type="InterPro" id="IPR027417">
    <property type="entry name" value="P-loop_NTPase"/>
</dbReference>
<name>A0A6J5ZYL0_9ZZZZ</name>
<dbReference type="GO" id="GO:0005829">
    <property type="term" value="C:cytosol"/>
    <property type="evidence" value="ECO:0007669"/>
    <property type="project" value="TreeGrafter"/>
</dbReference>
<dbReference type="InterPro" id="IPR014017">
    <property type="entry name" value="DNA_helicase_UvrD-like_C"/>
</dbReference>
<evidence type="ECO:0000259" key="13">
    <source>
        <dbReference type="PROSITE" id="PS51217"/>
    </source>
</evidence>
<evidence type="ECO:0000256" key="4">
    <source>
        <dbReference type="ARBA" id="ARBA00022806"/>
    </source>
</evidence>
<dbReference type="GO" id="GO:0033202">
    <property type="term" value="C:DNA helicase complex"/>
    <property type="evidence" value="ECO:0007669"/>
    <property type="project" value="TreeGrafter"/>
</dbReference>
<dbReference type="GO" id="GO:0016787">
    <property type="term" value="F:hydrolase activity"/>
    <property type="evidence" value="ECO:0007669"/>
    <property type="project" value="UniProtKB-KW"/>
</dbReference>
<dbReference type="InterPro" id="IPR014016">
    <property type="entry name" value="UvrD-like_ATP-bd"/>
</dbReference>
<dbReference type="GO" id="GO:0003677">
    <property type="term" value="F:DNA binding"/>
    <property type="evidence" value="ECO:0007669"/>
    <property type="project" value="UniProtKB-KW"/>
</dbReference>
<evidence type="ECO:0000259" key="12">
    <source>
        <dbReference type="PROSITE" id="PS51198"/>
    </source>
</evidence>
<feature type="region of interest" description="Disordered" evidence="11">
    <location>
        <begin position="658"/>
        <end position="681"/>
    </location>
</feature>
<dbReference type="FunFam" id="1.10.10.160:FF:000001">
    <property type="entry name" value="ATP-dependent DNA helicase"/>
    <property type="match status" value="1"/>
</dbReference>
<feature type="domain" description="UvrD-like helicase C-terminal" evidence="13">
    <location>
        <begin position="295"/>
        <end position="572"/>
    </location>
</feature>
<dbReference type="InterPro" id="IPR000212">
    <property type="entry name" value="DNA_helicase_UvrD/REP"/>
</dbReference>
<evidence type="ECO:0000256" key="8">
    <source>
        <dbReference type="ARBA" id="ARBA00034617"/>
    </source>
</evidence>
<gene>
    <name evidence="14" type="ORF">UFOPK3522_01424</name>
</gene>
<sequence length="736" mass="81558">MPAQPTADRIERLLDGLNDPQREAVTHDGGPLLVLAGAGSGKTRVLTHRLAWLVETGRASAGEILAITFTNKAAEVMRGRVEQLLGHSTRGMWVLTFHSACARILRVEAERIGYTRGYTIYDQSDSRRLIKQCLDELGVDSKRFTPAAVQRQISDAKNRLRGPAEYSQMVGDYFERTVAEVYALYEKSLLRMNAMDFDDLIGRTVTLFERFPEVRERYGKTFRYVLVDEYQDTNHAQYRLLQLLVAEHRNIAVVGDDAQSVYGFRGADIRNILDFKDDFPDATVIKLEQNYRSTQTVLDAANAIISNNRDQMPKTLWTDLGEGDSIVLRTLDDEHSEARYVAGEIERLVDEGLSRSEIAVFYRMNSQSRVLEDTLVRREIAYQVVGGTKFYDRAEVKDAVAYLTLLINGQDAVSFQRVANTPRRGLGQTSLSRVLTHAQTTGVSVWEAAADPTSVPGLGKAAVKALGRFMETMEGLRQRHQQGVPIGDLLDAVIHESGYVEWLENERTIEAAGRLENLEELVEVAREFDAAADAEDDSLDLFLQQVSLVADADSRQDDESLVTLMTLHNAKGLEYPVVFIIGCEDGLFPHSRSIDEGTLEEERRLCYVGITRAMRNLTMTSARQRNVFGAQTSGVPSRFLSELPSGLLDQEDDQYSAPIGARPRATAGSWESAAGSAHQPTSIPTTSFAVGADVVHAAFGEGVVIGVEPGGILVVRFAGSGEERKLMAQYAPIRAR</sequence>
<dbReference type="SUPFAM" id="SSF52540">
    <property type="entry name" value="P-loop containing nucleoside triphosphate hydrolases"/>
    <property type="match status" value="1"/>
</dbReference>
<keyword evidence="2" id="KW-0547">Nucleotide-binding</keyword>
<evidence type="ECO:0000256" key="3">
    <source>
        <dbReference type="ARBA" id="ARBA00022801"/>
    </source>
</evidence>
<keyword evidence="5" id="KW-0067">ATP-binding</keyword>